<evidence type="ECO:0000313" key="3">
    <source>
        <dbReference type="Proteomes" id="UP000239687"/>
    </source>
</evidence>
<gene>
    <name evidence="2" type="ORF">C5612_11955</name>
</gene>
<name>A0A2S8HN94_9PSED</name>
<dbReference type="InterPro" id="IPR024079">
    <property type="entry name" value="MetalloPept_cat_dom_sf"/>
</dbReference>
<dbReference type="AlphaFoldDB" id="A0A2S8HN94"/>
<feature type="compositionally biased region" description="Polar residues" evidence="1">
    <location>
        <begin position="1"/>
        <end position="19"/>
    </location>
</feature>
<evidence type="ECO:0000256" key="1">
    <source>
        <dbReference type="SAM" id="MobiDB-lite"/>
    </source>
</evidence>
<sequence>MNQQHTAANYNLQPSSPQDITPRLKQGIEGDKIERGEIIAQLKSAISGKENNEQIDWEELFITVTEGSSFEQALRPGAVMLRNMIDKPAFKEVLAYYAVHPDASFYVVDAGHIIASYNGREIRLTAKTKLDPDLNDDLVAIADIAATIDRVVFFDNQLGVAQWITFHEYELPEDVKRIKNLIKHLEFDYHPSPALGNYWEAITGSEDKALVLSADDRQTIRTLTAQHIGGRGKLLVDLCSIVLGNRSKTANRLNCRELLHELGIHPYFKSWSENYLKALDWYGSKSGESVSELNLEQALMTAIILDIYPDAGGDERRNHIAGYNLYAPENIEKSVPEVFTELERHLENEHDIPSNTSTLAAYLLLAGRAPEFLVRDLPESLRLGTPEWITFCRGVAIAEANACGSVLSMTFANVMQLEAIEPVNKQLEILHSVLSVDPIIDWALLNNVITLEQVISDYKGSGDRAIEAYQTFADVYSQAVATLSTPLPSRKAISREILEQIVPDCDFIDEKILFEKQRSGHEFNNFEPLAMSMVELNMSNHLGTLNWDLKKSPGIYQKFPHLVPNLVSTEGIFKRRFDQAYAPLEKAMASIVNLALSALPPADRVRLLCGEVTFFTIRPSVAIIQPPDLFPQEKQKAKDEATGRYGVVMCSRYEGRLYCYELFTLHGECRENPQLAALVQKEGLLAQPARLDFTDHINSLSKAAKTHNLPTDIESYTHGVPPGNTQSSHGVIEKLGSLNASVKTRRTVKPGYYESYQSEEFSTLTNFILKHRPLWTYVELIEDARGRTALEQRYLKEEQQFETFINIIVPFKSCIEDFFSDDPDRNRGSTLSCTLELAMTVLLVVGVAAKAVSVAAKAVSTASKARALAKLGLGFLHSVFNPLDGTPELILGIGKYLKKGVSGISRAGLNSLENATHQFRRLTGSADSYDLIKAAQRTDIGQGTWRPLGSSGDSFVVSAVRMQDDWYALNRLGQPWGKKLKNFDLSFKSYVRKKLLPDSFVSAYVKRSLPIAQTKIDTALHQLVANSADFEVKAVIKYFFGNSSTQTVEHLTEALRKMKKDLNHITLKNIDIVKKPSDGALAAMLPETFARWKAANYSADSVESRFIKIYSDNMTDFFQKERFDKGRIADGVVHEMSHGSQRTIDLMYGNPDPEFGKAGDVDVTQLMNLAKHPEGLDPFTLRDADHNGFREFNQLKKDLPKIVAEAPALLNADSYALAIGLLNQRSANYPRFLENLGRMRGKFDTATGKHITEAVIINLSTLA</sequence>
<protein>
    <recommendedName>
        <fullName evidence="4">Dermonecrotic toxin</fullName>
    </recommendedName>
</protein>
<proteinExistence type="predicted"/>
<evidence type="ECO:0000313" key="2">
    <source>
        <dbReference type="EMBL" id="PQP03941.1"/>
    </source>
</evidence>
<evidence type="ECO:0008006" key="4">
    <source>
        <dbReference type="Google" id="ProtNLM"/>
    </source>
</evidence>
<reference evidence="2 3" key="1">
    <citation type="submission" date="2018-02" db="EMBL/GenBank/DDBJ databases">
        <title>Draft genome sequencing of Pseudomonas frederiksbergensis 11-D3.</title>
        <authorList>
            <person name="Zheng B.-X."/>
        </authorList>
    </citation>
    <scope>NUCLEOTIDE SEQUENCE [LARGE SCALE GENOMIC DNA]</scope>
    <source>
        <strain evidence="2 3">11-D3</strain>
    </source>
</reference>
<dbReference type="GO" id="GO:0008237">
    <property type="term" value="F:metallopeptidase activity"/>
    <property type="evidence" value="ECO:0007669"/>
    <property type="project" value="InterPro"/>
</dbReference>
<dbReference type="Proteomes" id="UP000239687">
    <property type="component" value="Unassembled WGS sequence"/>
</dbReference>
<comment type="caution">
    <text evidence="2">The sequence shown here is derived from an EMBL/GenBank/DDBJ whole genome shotgun (WGS) entry which is preliminary data.</text>
</comment>
<dbReference type="EMBL" id="PUIN01000006">
    <property type="protein sequence ID" value="PQP03941.1"/>
    <property type="molecule type" value="Genomic_DNA"/>
</dbReference>
<dbReference type="RefSeq" id="WP_105341844.1">
    <property type="nucleotide sequence ID" value="NZ_PUIN01000006.1"/>
</dbReference>
<organism evidence="2 3">
    <name type="scientific">Pseudomonas frederiksbergensis</name>
    <dbReference type="NCBI Taxonomy" id="104087"/>
    <lineage>
        <taxon>Bacteria</taxon>
        <taxon>Pseudomonadati</taxon>
        <taxon>Pseudomonadota</taxon>
        <taxon>Gammaproteobacteria</taxon>
        <taxon>Pseudomonadales</taxon>
        <taxon>Pseudomonadaceae</taxon>
        <taxon>Pseudomonas</taxon>
    </lineage>
</organism>
<feature type="region of interest" description="Disordered" evidence="1">
    <location>
        <begin position="1"/>
        <end position="23"/>
    </location>
</feature>
<dbReference type="Gene3D" id="3.40.390.10">
    <property type="entry name" value="Collagenase (Catalytic Domain)"/>
    <property type="match status" value="1"/>
</dbReference>
<accession>A0A2S8HN94</accession>